<name>A0ABW8RTG9_9BACT</name>
<dbReference type="Pfam" id="PF04264">
    <property type="entry name" value="YceI"/>
    <property type="match status" value="1"/>
</dbReference>
<evidence type="ECO:0000259" key="1">
    <source>
        <dbReference type="SMART" id="SM00867"/>
    </source>
</evidence>
<reference evidence="2 3" key="1">
    <citation type="submission" date="2024-07" db="EMBL/GenBank/DDBJ databases">
        <authorList>
            <person name="Pitt A."/>
            <person name="Hahn M.W."/>
        </authorList>
    </citation>
    <scope>NUCLEOTIDE SEQUENCE [LARGE SCALE GENOMIC DNA]</scope>
    <source>
        <strain evidence="2 3">1-SAACH-A3</strain>
    </source>
</reference>
<accession>A0ABW8RTG9</accession>
<comment type="caution">
    <text evidence="2">The sequence shown here is derived from an EMBL/GenBank/DDBJ whole genome shotgun (WGS) entry which is preliminary data.</text>
</comment>
<proteinExistence type="predicted"/>
<protein>
    <submittedName>
        <fullName evidence="2">YceI family protein</fullName>
    </submittedName>
</protein>
<dbReference type="SUPFAM" id="SSF101874">
    <property type="entry name" value="YceI-like"/>
    <property type="match status" value="1"/>
</dbReference>
<organism evidence="2 3">
    <name type="scientific">Aquirufa salirivi</name>
    <dbReference type="NCBI Taxonomy" id="3104729"/>
    <lineage>
        <taxon>Bacteria</taxon>
        <taxon>Pseudomonadati</taxon>
        <taxon>Bacteroidota</taxon>
        <taxon>Cytophagia</taxon>
        <taxon>Cytophagales</taxon>
        <taxon>Flectobacillaceae</taxon>
        <taxon>Aquirufa</taxon>
    </lineage>
</organism>
<dbReference type="Gene3D" id="2.40.128.110">
    <property type="entry name" value="Lipid/polyisoprenoid-binding, YceI-like"/>
    <property type="match status" value="1"/>
</dbReference>
<dbReference type="SMART" id="SM00867">
    <property type="entry name" value="YceI"/>
    <property type="match status" value="1"/>
</dbReference>
<dbReference type="Proteomes" id="UP001623558">
    <property type="component" value="Unassembled WGS sequence"/>
</dbReference>
<gene>
    <name evidence="2" type="ORF">U0R11_06435</name>
</gene>
<keyword evidence="3" id="KW-1185">Reference proteome</keyword>
<dbReference type="InterPro" id="IPR007372">
    <property type="entry name" value="Lipid/polyisoprenoid-bd_YceI"/>
</dbReference>
<evidence type="ECO:0000313" key="2">
    <source>
        <dbReference type="EMBL" id="MFL0162023.1"/>
    </source>
</evidence>
<feature type="domain" description="Lipid/polyisoprenoid-binding YceI-like" evidence="1">
    <location>
        <begin position="5"/>
        <end position="174"/>
    </location>
</feature>
<dbReference type="PANTHER" id="PTHR34406:SF1">
    <property type="entry name" value="PROTEIN YCEI"/>
    <property type="match status" value="1"/>
</dbReference>
<dbReference type="InterPro" id="IPR036761">
    <property type="entry name" value="TTHA0802/YceI-like_sf"/>
</dbReference>
<dbReference type="RefSeq" id="WP_406750701.1">
    <property type="nucleotide sequence ID" value="NZ_JBEWZH010000004.1"/>
</dbReference>
<dbReference type="EMBL" id="JBEWZH010000004">
    <property type="protein sequence ID" value="MFL0162023.1"/>
    <property type="molecule type" value="Genomic_DNA"/>
</dbReference>
<dbReference type="PANTHER" id="PTHR34406">
    <property type="entry name" value="PROTEIN YCEI"/>
    <property type="match status" value="1"/>
</dbReference>
<evidence type="ECO:0000313" key="3">
    <source>
        <dbReference type="Proteomes" id="UP001623558"/>
    </source>
</evidence>
<sequence length="176" mass="19162">MANLTWALDPTHSEIQFKVKHLMITNVTGGFTDFNVNAESSDESFADAKINFTAKTSSISTGNEQRDAHLASADFFEADKFENISFSSTGIEKSSDDEFNLLGNLTIKDVTKPVKIHVEFGGVAKDPWGNLKAGFTINTKINRTDFGLTWNAALETGGVLVSEEIKIAGEIQLVKA</sequence>